<name>A0ACC2IJ14_9PLEO</name>
<evidence type="ECO:0000313" key="1">
    <source>
        <dbReference type="EMBL" id="KAJ8115173.1"/>
    </source>
</evidence>
<proteinExistence type="predicted"/>
<organism evidence="1 2">
    <name type="scientific">Boeremia exigua</name>
    <dbReference type="NCBI Taxonomy" id="749465"/>
    <lineage>
        <taxon>Eukaryota</taxon>
        <taxon>Fungi</taxon>
        <taxon>Dikarya</taxon>
        <taxon>Ascomycota</taxon>
        <taxon>Pezizomycotina</taxon>
        <taxon>Dothideomycetes</taxon>
        <taxon>Pleosporomycetidae</taxon>
        <taxon>Pleosporales</taxon>
        <taxon>Pleosporineae</taxon>
        <taxon>Didymellaceae</taxon>
        <taxon>Boeremia</taxon>
    </lineage>
</organism>
<reference evidence="1" key="1">
    <citation type="submission" date="2022-11" db="EMBL/GenBank/DDBJ databases">
        <title>Genome Sequence of Boeremia exigua.</title>
        <authorList>
            <person name="Buettner E."/>
        </authorList>
    </citation>
    <scope>NUCLEOTIDE SEQUENCE</scope>
    <source>
        <strain evidence="1">CU02</strain>
    </source>
</reference>
<evidence type="ECO:0000313" key="2">
    <source>
        <dbReference type="Proteomes" id="UP001153331"/>
    </source>
</evidence>
<keyword evidence="2" id="KW-1185">Reference proteome</keyword>
<dbReference type="EMBL" id="JAPHNI010000154">
    <property type="protein sequence ID" value="KAJ8115173.1"/>
    <property type="molecule type" value="Genomic_DNA"/>
</dbReference>
<comment type="caution">
    <text evidence="1">The sequence shown here is derived from an EMBL/GenBank/DDBJ whole genome shotgun (WGS) entry which is preliminary data.</text>
</comment>
<accession>A0ACC2IJ14</accession>
<sequence>MIISTKEPYKLNIKYVSCFDDYTLDKAMQQRAIPVVARDIKHISAVAESLRWVITDIKDCHLEAAARSSGYSKTYEDMLRYLFVQLRWICGDPLVELQDKMPTEFQQAPFPVLSSNSEPWDHAKDVAAWTQDTFFGTDSFDAPEVVENEDDMFPDEAADEAATRPSPTFENALEAADYTTRATARALRAFHGKLRAKVASLMSVREMLASPILTRSAHELMAQNAFCFNLSLQSNVVSINRIKGFRESGATYQPDEKYDLKQALAFDLRNRRLKSDFNDKIGHPQAGTPSCLFVCAHTATVPTTTNVGPRKYEFANNLWTYIRDSGFGTDFKKKFQKAAEKTKKADEDLAQQQPNMNPGLRL</sequence>
<dbReference type="Proteomes" id="UP001153331">
    <property type="component" value="Unassembled WGS sequence"/>
</dbReference>
<gene>
    <name evidence="1" type="ORF">OPT61_g3117</name>
</gene>
<protein>
    <submittedName>
        <fullName evidence="1">Uncharacterized protein</fullName>
    </submittedName>
</protein>